<feature type="compositionally biased region" description="Basic and acidic residues" evidence="13">
    <location>
        <begin position="1"/>
        <end position="12"/>
    </location>
</feature>
<comment type="caution">
    <text evidence="17">The sequence shown here is derived from an EMBL/GenBank/DDBJ whole genome shotgun (WGS) entry which is preliminary data.</text>
</comment>
<evidence type="ECO:0000256" key="13">
    <source>
        <dbReference type="SAM" id="MobiDB-lite"/>
    </source>
</evidence>
<feature type="transmembrane region" description="Helical" evidence="14">
    <location>
        <begin position="243"/>
        <end position="261"/>
    </location>
</feature>
<evidence type="ECO:0000256" key="1">
    <source>
        <dbReference type="ARBA" id="ARBA00004651"/>
    </source>
</evidence>
<dbReference type="InterPro" id="IPR020963">
    <property type="entry name" value="ArabinofuranosylTrfase_AftA_N"/>
</dbReference>
<evidence type="ECO:0000259" key="16">
    <source>
        <dbReference type="Pfam" id="PF12250"/>
    </source>
</evidence>
<evidence type="ECO:0000313" key="17">
    <source>
        <dbReference type="EMBL" id="TQM29429.1"/>
    </source>
</evidence>
<feature type="transmembrane region" description="Helical" evidence="14">
    <location>
        <begin position="315"/>
        <end position="335"/>
    </location>
</feature>
<feature type="transmembrane region" description="Helical" evidence="14">
    <location>
        <begin position="220"/>
        <end position="237"/>
    </location>
</feature>
<feature type="transmembrane region" description="Helical" evidence="14">
    <location>
        <begin position="507"/>
        <end position="527"/>
    </location>
</feature>
<dbReference type="EC" id="2.4.2.46" evidence="4"/>
<evidence type="ECO:0000256" key="2">
    <source>
        <dbReference type="ARBA" id="ARBA00004776"/>
    </source>
</evidence>
<dbReference type="Pfam" id="PF12250">
    <property type="entry name" value="AftA_N"/>
    <property type="match status" value="1"/>
</dbReference>
<evidence type="ECO:0000256" key="12">
    <source>
        <dbReference type="ARBA" id="ARBA00034030"/>
    </source>
</evidence>
<proteinExistence type="inferred from homology"/>
<feature type="transmembrane region" description="Helical" evidence="14">
    <location>
        <begin position="396"/>
        <end position="416"/>
    </location>
</feature>
<keyword evidence="10 14" id="KW-0472">Membrane</keyword>
<feature type="transmembrane region" description="Helical" evidence="14">
    <location>
        <begin position="341"/>
        <end position="359"/>
    </location>
</feature>
<keyword evidence="6" id="KW-1003">Cell membrane</keyword>
<evidence type="ECO:0000256" key="6">
    <source>
        <dbReference type="ARBA" id="ARBA00022475"/>
    </source>
</evidence>
<dbReference type="GO" id="GO:0044038">
    <property type="term" value="P:cell wall macromolecule biosynthetic process"/>
    <property type="evidence" value="ECO:0007669"/>
    <property type="project" value="InterPro"/>
</dbReference>
<feature type="transmembrane region" description="Helical" evidence="14">
    <location>
        <begin position="78"/>
        <end position="98"/>
    </location>
</feature>
<accession>A0A543F6I2</accession>
<dbReference type="AlphaFoldDB" id="A0A543F6I2"/>
<dbReference type="GO" id="GO:0045227">
    <property type="term" value="P:capsule polysaccharide biosynthetic process"/>
    <property type="evidence" value="ECO:0007669"/>
    <property type="project" value="UniProtKB-UniPathway"/>
</dbReference>
<protein>
    <recommendedName>
        <fullName evidence="5">Galactan 5-O-arabinofuranosyltransferase</fullName>
        <ecNumber evidence="4">2.4.2.46</ecNumber>
    </recommendedName>
    <alternativeName>
        <fullName evidence="11">Arabinofuranosyltransferase AftA</fullName>
    </alternativeName>
</protein>
<keyword evidence="8 14" id="KW-0812">Transmembrane</keyword>
<comment type="subcellular location">
    <subcellularLocation>
        <location evidence="1">Cell membrane</location>
        <topology evidence="1">Multi-pass membrane protein</topology>
    </subcellularLocation>
</comment>
<comment type="catalytic activity">
    <reaction evidence="12">
        <text>Adds an alpha-D-arabinofuranosyl group from trans,octacis-decaprenylphospho-beta-D-arabinofuranose at the 5-O-position of the eighth, tenth and twelfth galactofuranose unit of the galactofuranan chain of [beta-D-galactofuranosyl-(1-&gt;5)-beta-D-galactofuranosyl-(1-&gt;6)]14-beta-D-galactofuranosyl-(1-&gt;5)-beta-D-galactofuranosyl-(1-&gt;4)-alpha-L-rhamnopyranosyl-(1-&gt;3)-N-acetyl-alpha-D-glucosaminyl-diphospho-trans,octacis-decaprenol.</text>
        <dbReference type="EC" id="2.4.2.46"/>
    </reaction>
</comment>
<reference evidence="17 18" key="1">
    <citation type="submission" date="2019-06" db="EMBL/GenBank/DDBJ databases">
        <title>Sequencing the genomes of 1000 actinobacteria strains.</title>
        <authorList>
            <person name="Klenk H.-P."/>
        </authorList>
    </citation>
    <scope>NUCLEOTIDE SEQUENCE [LARGE SCALE GENOMIC DNA]</scope>
    <source>
        <strain evidence="17 18">DSM 103495</strain>
    </source>
</reference>
<keyword evidence="9 14" id="KW-1133">Transmembrane helix</keyword>
<gene>
    <name evidence="17" type="ORF">FB390_1031</name>
</gene>
<feature type="domain" description="Arabinofuranosyltransferase AftA C-terminal" evidence="15">
    <location>
        <begin position="555"/>
        <end position="725"/>
    </location>
</feature>
<keyword evidence="18" id="KW-1185">Reference proteome</keyword>
<evidence type="ECO:0000256" key="9">
    <source>
        <dbReference type="ARBA" id="ARBA00022989"/>
    </source>
</evidence>
<organism evidence="17 18">
    <name type="scientific">Nocardia bhagyanarayanae</name>
    <dbReference type="NCBI Taxonomy" id="1215925"/>
    <lineage>
        <taxon>Bacteria</taxon>
        <taxon>Bacillati</taxon>
        <taxon>Actinomycetota</taxon>
        <taxon>Actinomycetes</taxon>
        <taxon>Mycobacteriales</taxon>
        <taxon>Nocardiaceae</taxon>
        <taxon>Nocardia</taxon>
    </lineage>
</organism>
<feature type="transmembrane region" description="Helical" evidence="14">
    <location>
        <begin position="442"/>
        <end position="463"/>
    </location>
</feature>
<evidence type="ECO:0000256" key="4">
    <source>
        <dbReference type="ARBA" id="ARBA00012037"/>
    </source>
</evidence>
<feature type="transmembrane region" description="Helical" evidence="14">
    <location>
        <begin position="475"/>
        <end position="501"/>
    </location>
</feature>
<evidence type="ECO:0000256" key="5">
    <source>
        <dbReference type="ARBA" id="ARBA00020482"/>
    </source>
</evidence>
<feature type="compositionally biased region" description="Polar residues" evidence="13">
    <location>
        <begin position="13"/>
        <end position="24"/>
    </location>
</feature>
<dbReference type="EMBL" id="VFPG01000001">
    <property type="protein sequence ID" value="TQM29429.1"/>
    <property type="molecule type" value="Genomic_DNA"/>
</dbReference>
<sequence>MRGGHSEDERSDSLSATTQPQTAPSREGSRIAALARQVGAGVGEGVVAAGMAGVVAAVGLFAFSLVEWPAFNSSNVTRALTTVGQVGAAVLVVAAVWLLRVRRWPWVAKVLSWVGISAFVTVTLGMPLAATKLYLFGVSVDQEFRTEYLTRLTDSAALRDMTYADVPPFYPAGWFWVGGRVANVLGMDGWEAFKPYAIGSLAVAAVLALVLWTRLIRADWAVAVTAATTAVTVTYASPEAYSAVIVVLLPPALVLAWGALYRPVEDAARATAVRADGTNPPNGPGAVGADQVETDDRAATATAPAAPVTRAPRTAGGWGAVVGAGLFLGVAATFYTLHFLVAAFAIALMGLVAAVAEVYQRRAAQHPRAARRAATSPTAVPSGPAWRAAVPPLVRLAAIAVISGLVASVVWLPYLLESLTTTTPSSGTALHYLPESGAELPLPMTEFTLLGGLCLIGTVWLVVRAGSSRRAQALGIGVVAIYLWSLLSMLATAAGTTLLSFRLEAPLLVLLAAAGAFGFVEGARAAYQAFNEPARFRVAVVALAIVGALAFVQDIPHVLTPEITTAYTDTDGDGNRADKRPPSAVSYYDEIDAALLAQTGRPRDESVVLTADTSFLSFYPYWGFQALTSHYANPLAHFAGRAATIKDWSKLDSPAKLLEAMDKSPWRAPDAFLFRRGGDAYTLRLAEDVYPNDPNVKRYSVSFPKELFEDPAFTTTDIGPFTLITVRR</sequence>
<evidence type="ECO:0000259" key="15">
    <source>
        <dbReference type="Pfam" id="PF12249"/>
    </source>
</evidence>
<feature type="transmembrane region" description="Helical" evidence="14">
    <location>
        <begin position="46"/>
        <end position="66"/>
    </location>
</feature>
<evidence type="ECO:0000256" key="10">
    <source>
        <dbReference type="ARBA" id="ARBA00023136"/>
    </source>
</evidence>
<evidence type="ECO:0000256" key="11">
    <source>
        <dbReference type="ARBA" id="ARBA00033184"/>
    </source>
</evidence>
<evidence type="ECO:0000256" key="8">
    <source>
        <dbReference type="ARBA" id="ARBA00022692"/>
    </source>
</evidence>
<evidence type="ECO:0000313" key="18">
    <source>
        <dbReference type="Proteomes" id="UP000316331"/>
    </source>
</evidence>
<evidence type="ECO:0000256" key="7">
    <source>
        <dbReference type="ARBA" id="ARBA00022679"/>
    </source>
</evidence>
<evidence type="ECO:0000256" key="3">
    <source>
        <dbReference type="ARBA" id="ARBA00009655"/>
    </source>
</evidence>
<dbReference type="Pfam" id="PF12249">
    <property type="entry name" value="AftA_C"/>
    <property type="match status" value="1"/>
</dbReference>
<feature type="domain" description="Arabinofuranosyltransferase AftA N-terminal" evidence="16">
    <location>
        <begin position="46"/>
        <end position="546"/>
    </location>
</feature>
<evidence type="ECO:0000256" key="14">
    <source>
        <dbReference type="SAM" id="Phobius"/>
    </source>
</evidence>
<dbReference type="GO" id="GO:0005886">
    <property type="term" value="C:plasma membrane"/>
    <property type="evidence" value="ECO:0007669"/>
    <property type="project" value="UniProtKB-SubCell"/>
</dbReference>
<feature type="transmembrane region" description="Helical" evidence="14">
    <location>
        <begin position="196"/>
        <end position="213"/>
    </location>
</feature>
<feature type="region of interest" description="Disordered" evidence="13">
    <location>
        <begin position="1"/>
        <end position="28"/>
    </location>
</feature>
<name>A0A543F6I2_9NOCA</name>
<dbReference type="Proteomes" id="UP000316331">
    <property type="component" value="Unassembled WGS sequence"/>
</dbReference>
<keyword evidence="7 17" id="KW-0808">Transferase</keyword>
<comment type="pathway">
    <text evidence="2">Cell wall biogenesis; cell wall polysaccharide biosynthesis.</text>
</comment>
<comment type="similarity">
    <text evidence="3">Belongs to the glycosyltransferase 85 family.</text>
</comment>
<dbReference type="GO" id="GO:0016757">
    <property type="term" value="F:glycosyltransferase activity"/>
    <property type="evidence" value="ECO:0007669"/>
    <property type="project" value="InterPro"/>
</dbReference>
<feature type="transmembrane region" description="Helical" evidence="14">
    <location>
        <begin position="534"/>
        <end position="552"/>
    </location>
</feature>
<dbReference type="InterPro" id="IPR020959">
    <property type="entry name" value="ArabinofuranosylTrfase_AftA_C"/>
</dbReference>
<dbReference type="UniPathway" id="UPA00963"/>
<feature type="transmembrane region" description="Helical" evidence="14">
    <location>
        <begin position="110"/>
        <end position="130"/>
    </location>
</feature>